<keyword evidence="3" id="KW-1185">Reference proteome</keyword>
<evidence type="ECO:0000256" key="1">
    <source>
        <dbReference type="SAM" id="MobiDB-lite"/>
    </source>
</evidence>
<keyword evidence="2" id="KW-0732">Signal</keyword>
<dbReference type="Proteomes" id="UP000301870">
    <property type="component" value="Chromosome 3"/>
</dbReference>
<feature type="chain" id="PRO_5039898300" evidence="2">
    <location>
        <begin position="20"/>
        <end position="132"/>
    </location>
</feature>
<feature type="compositionally biased region" description="Polar residues" evidence="1">
    <location>
        <begin position="24"/>
        <end position="36"/>
    </location>
</feature>
<dbReference type="AlphaFoldDB" id="A0A9J7EMD4"/>
<evidence type="ECO:0000313" key="4">
    <source>
        <dbReference type="RefSeq" id="XP_022833450.1"/>
    </source>
</evidence>
<dbReference type="GeneID" id="111361304"/>
<feature type="region of interest" description="Disordered" evidence="1">
    <location>
        <begin position="24"/>
        <end position="48"/>
    </location>
</feature>
<evidence type="ECO:0000313" key="3">
    <source>
        <dbReference type="Proteomes" id="UP000301870"/>
    </source>
</evidence>
<dbReference type="OrthoDB" id="7488768at2759"/>
<protein>
    <submittedName>
        <fullName evidence="4">Uncharacterized protein LOC111361304</fullName>
    </submittedName>
</protein>
<proteinExistence type="predicted"/>
<feature type="signal peptide" evidence="2">
    <location>
        <begin position="1"/>
        <end position="19"/>
    </location>
</feature>
<dbReference type="KEGG" id="sliu:111361304"/>
<name>A0A9J7EMD4_SPOLT</name>
<dbReference type="RefSeq" id="XP_022833450.1">
    <property type="nucleotide sequence ID" value="XM_022977682.1"/>
</dbReference>
<evidence type="ECO:0000256" key="2">
    <source>
        <dbReference type="SAM" id="SignalP"/>
    </source>
</evidence>
<organism evidence="3 4">
    <name type="scientific">Spodoptera litura</name>
    <name type="common">Asian cotton leafworm</name>
    <dbReference type="NCBI Taxonomy" id="69820"/>
    <lineage>
        <taxon>Eukaryota</taxon>
        <taxon>Metazoa</taxon>
        <taxon>Ecdysozoa</taxon>
        <taxon>Arthropoda</taxon>
        <taxon>Hexapoda</taxon>
        <taxon>Insecta</taxon>
        <taxon>Pterygota</taxon>
        <taxon>Neoptera</taxon>
        <taxon>Endopterygota</taxon>
        <taxon>Lepidoptera</taxon>
        <taxon>Glossata</taxon>
        <taxon>Ditrysia</taxon>
        <taxon>Noctuoidea</taxon>
        <taxon>Noctuidae</taxon>
        <taxon>Amphipyrinae</taxon>
        <taxon>Spodoptera</taxon>
    </lineage>
</organism>
<sequence length="132" mass="14876">MIRTSCIFLGLILSEMATARPNTPTYTKISDNSQKQKSTRKLTDTIDSPKENSLESVVLAIDTSVKNFMAGITKPGVVDDFAKNSDKPIYKHSGIARQDYNITYHLPRTFLHYTKNDWQRILLALSPPFAIV</sequence>
<reference evidence="4" key="1">
    <citation type="submission" date="2025-08" db="UniProtKB">
        <authorList>
            <consortium name="RefSeq"/>
        </authorList>
    </citation>
    <scope>IDENTIFICATION</scope>
    <source>
        <strain evidence="4">Ishihara</strain>
        <tissue evidence="4">Whole body</tissue>
    </source>
</reference>
<accession>A0A9J7EMD4</accession>
<gene>
    <name evidence="4" type="primary">LOC111361304</name>
</gene>